<gene>
    <name evidence="1" type="ORF">D1010_12175</name>
</gene>
<dbReference type="KEGG" id="lhb:D1010_12175"/>
<dbReference type="RefSeq" id="WP_152261087.1">
    <property type="nucleotide sequence ID" value="NZ_CP045143.1"/>
</dbReference>
<evidence type="ECO:0000313" key="1">
    <source>
        <dbReference type="EMBL" id="QFR24078.1"/>
    </source>
</evidence>
<dbReference type="Gene3D" id="2.60.40.3350">
    <property type="match status" value="1"/>
</dbReference>
<sequence length="297" mass="33260">MTQSTYQDQTAQLHGQTAQDELAPVHGDLPVERPLVFYIGHDKAFYLGRTQTTDEETFTNPQTLLDRYTDRRILPPAILHQGESGMVKFTCLFLNYDGTPFDLNGLLASFEGSDTDGYPIVTDEGFGTVDAANGLLSWMPGREITKRAGHFRTAHFKLENVDRTGIAITLDFDLHVIQNGVAWPKPEAGYLSEYNRGLLQMHEMQRIYSDSMQHRLDAMELTIADRLQKMTARLSQMDTQLGNIQNAIDKNDLLTKSDAKDQITQLVKDALASGAIDINDKIDQPDVRQSIDKLAGN</sequence>
<proteinExistence type="predicted"/>
<protein>
    <submittedName>
        <fullName evidence="1">Uncharacterized protein</fullName>
    </submittedName>
</protein>
<accession>A0A5P8M6E7</accession>
<dbReference type="Proteomes" id="UP000326779">
    <property type="component" value="Chromosome"/>
</dbReference>
<dbReference type="EMBL" id="CP045143">
    <property type="protein sequence ID" value="QFR24078.1"/>
    <property type="molecule type" value="Genomic_DNA"/>
</dbReference>
<dbReference type="AlphaFoldDB" id="A0A5P8M6E7"/>
<evidence type="ECO:0000313" key="2">
    <source>
        <dbReference type="Proteomes" id="UP000326779"/>
    </source>
</evidence>
<name>A0A5P8M6E7_9LACO</name>
<organism evidence="1 2">
    <name type="scientific">Schleiferilactobacillus harbinensis</name>
    <dbReference type="NCBI Taxonomy" id="304207"/>
    <lineage>
        <taxon>Bacteria</taxon>
        <taxon>Bacillati</taxon>
        <taxon>Bacillota</taxon>
        <taxon>Bacilli</taxon>
        <taxon>Lactobacillales</taxon>
        <taxon>Lactobacillaceae</taxon>
        <taxon>Schleiferilactobacillus</taxon>
    </lineage>
</organism>
<reference evidence="1 2" key="1">
    <citation type="submission" date="2019-10" db="EMBL/GenBank/DDBJ databases">
        <title>The completed genome of Lactobacillus harbinensis M1.</title>
        <authorList>
            <person name="Zheng Y."/>
        </authorList>
    </citation>
    <scope>NUCLEOTIDE SEQUENCE [LARGE SCALE GENOMIC DNA]</scope>
    <source>
        <strain evidence="1 2">M1</strain>
    </source>
</reference>